<keyword evidence="1" id="KW-0472">Membrane</keyword>
<keyword evidence="3" id="KW-1185">Reference proteome</keyword>
<protein>
    <recommendedName>
        <fullName evidence="4">TFIIB-type zinc ribbon-containing protein</fullName>
    </recommendedName>
</protein>
<comment type="caution">
    <text evidence="2">The sequence shown here is derived from an EMBL/GenBank/DDBJ whole genome shotgun (WGS) entry which is preliminary data.</text>
</comment>
<evidence type="ECO:0000313" key="3">
    <source>
        <dbReference type="Proteomes" id="UP001226867"/>
    </source>
</evidence>
<dbReference type="EMBL" id="JAUSRO010000007">
    <property type="protein sequence ID" value="MDP9900342.1"/>
    <property type="molecule type" value="Genomic_DNA"/>
</dbReference>
<accession>A0ABT9S7K0</accession>
<gene>
    <name evidence="2" type="ORF">J2W36_002605</name>
</gene>
<evidence type="ECO:0000313" key="2">
    <source>
        <dbReference type="EMBL" id="MDP9900342.1"/>
    </source>
</evidence>
<reference evidence="2 3" key="1">
    <citation type="submission" date="2023-07" db="EMBL/GenBank/DDBJ databases">
        <title>Sorghum-associated microbial communities from plants grown in Nebraska, USA.</title>
        <authorList>
            <person name="Schachtman D."/>
        </authorList>
    </citation>
    <scope>NUCLEOTIDE SEQUENCE [LARGE SCALE GENOMIC DNA]</scope>
    <source>
        <strain evidence="2 3">DS1607</strain>
    </source>
</reference>
<evidence type="ECO:0000256" key="1">
    <source>
        <dbReference type="SAM" id="Phobius"/>
    </source>
</evidence>
<proteinExistence type="predicted"/>
<feature type="transmembrane region" description="Helical" evidence="1">
    <location>
        <begin position="75"/>
        <end position="96"/>
    </location>
</feature>
<keyword evidence="1" id="KW-0812">Transmembrane</keyword>
<evidence type="ECO:0008006" key="4">
    <source>
        <dbReference type="Google" id="ProtNLM"/>
    </source>
</evidence>
<sequence>MTINLQTLKCAECGSGMLQRTGLNQYVCAHCGSVSVVEDDVSDRLDRVLDQVKDAAAQRLNAEQGARQKQAIRTAALVLGGIACFVILTLALSSFVGNRRGNRPSPMAIVDKPIPVDLLKLVDVREVLTGGSQSAKLLVVARNETGKVLERPGLEATFYDGETKLGSDSETLPVDLLMPGESAAVLLDLPRGEGRVTRQELTVKRLSEPRGSVEGPSLAFSRVRLVQQGPNDLRLVGRLVNTREGVTIAGAQVLVTLYDDRGAVIGFGQGYAQASELKPGERSSTEVRLVRFGGSSVPVAAWDYRIGYSVTAGDGSRAAVRSAQRTVRTASGPEAFNPDLRMSTEDLLADDSERFDLAQLELLPLIPGLNTIRQRTYMTELVNRSKDVIAVTPSAVISRFDGNELDGTTRLDGLAYLYPGERFPVQVDPRRADRITQTRVEWKPLRKAALPGPRVPLEVRVEGTKAELGSVLLNFSQRFVYKAVTVKGSVKNPGTGIVRKPRVWVSLRDRQGQLTGFKSVDNLTAIAPGDSVPFEVRIEQQGRDFATVDTVYQTGD</sequence>
<name>A0ABT9S7K0_9BURK</name>
<dbReference type="NCBIfam" id="NF038353">
    <property type="entry name" value="FxLYD_dom"/>
    <property type="match status" value="1"/>
</dbReference>
<dbReference type="RefSeq" id="WP_307690147.1">
    <property type="nucleotide sequence ID" value="NZ_JAUSRO010000007.1"/>
</dbReference>
<dbReference type="Proteomes" id="UP001226867">
    <property type="component" value="Unassembled WGS sequence"/>
</dbReference>
<keyword evidence="1" id="KW-1133">Transmembrane helix</keyword>
<organism evidence="2 3">
    <name type="scientific">Variovorax ginsengisoli</name>
    <dbReference type="NCBI Taxonomy" id="363844"/>
    <lineage>
        <taxon>Bacteria</taxon>
        <taxon>Pseudomonadati</taxon>
        <taxon>Pseudomonadota</taxon>
        <taxon>Betaproteobacteria</taxon>
        <taxon>Burkholderiales</taxon>
        <taxon>Comamonadaceae</taxon>
        <taxon>Variovorax</taxon>
    </lineage>
</organism>
<dbReference type="InterPro" id="IPR047676">
    <property type="entry name" value="FxLYD_dom"/>
</dbReference>